<comment type="caution">
    <text evidence="2">The sequence shown here is derived from an EMBL/GenBank/DDBJ whole genome shotgun (WGS) entry which is preliminary data.</text>
</comment>
<feature type="compositionally biased region" description="Polar residues" evidence="1">
    <location>
        <begin position="219"/>
        <end position="228"/>
    </location>
</feature>
<evidence type="ECO:0000256" key="1">
    <source>
        <dbReference type="SAM" id="MobiDB-lite"/>
    </source>
</evidence>
<sequence length="228" mass="24494">MEGSSQKASMMSDLPPLHEVFSRIFDAETGPHAHVRAESQPEARALQKALVSVRSGDEVFGDRLAELFQSPCATSSEDQQSEWTRRHAMFGMSAAPSECSQNAMLVRSGQPKRTLEAASDLRWVGEETSGHISETEESCPTVLRRRVKSLETSRKRAKRSGAGLTIASPVTAGSELPDATMLLESSTASLESCDALWNVVFAPERTPAAQKSLAGGRSASMSQATNGI</sequence>
<gene>
    <name evidence="2" type="ORF">FVE85_3185</name>
</gene>
<feature type="region of interest" description="Disordered" evidence="1">
    <location>
        <begin position="208"/>
        <end position="228"/>
    </location>
</feature>
<keyword evidence="3" id="KW-1185">Reference proteome</keyword>
<dbReference type="Proteomes" id="UP000324585">
    <property type="component" value="Unassembled WGS sequence"/>
</dbReference>
<protein>
    <submittedName>
        <fullName evidence="2">Uncharacterized protein</fullName>
    </submittedName>
</protein>
<dbReference type="AlphaFoldDB" id="A0A5J4YW48"/>
<organism evidence="2 3">
    <name type="scientific">Porphyridium purpureum</name>
    <name type="common">Red alga</name>
    <name type="synonym">Porphyridium cruentum</name>
    <dbReference type="NCBI Taxonomy" id="35688"/>
    <lineage>
        <taxon>Eukaryota</taxon>
        <taxon>Rhodophyta</taxon>
        <taxon>Bangiophyceae</taxon>
        <taxon>Porphyridiales</taxon>
        <taxon>Porphyridiaceae</taxon>
        <taxon>Porphyridium</taxon>
    </lineage>
</organism>
<evidence type="ECO:0000313" key="3">
    <source>
        <dbReference type="Proteomes" id="UP000324585"/>
    </source>
</evidence>
<dbReference type="EMBL" id="VRMN01000004">
    <property type="protein sequence ID" value="KAA8494944.1"/>
    <property type="molecule type" value="Genomic_DNA"/>
</dbReference>
<proteinExistence type="predicted"/>
<name>A0A5J4YW48_PORPP</name>
<accession>A0A5J4YW48</accession>
<evidence type="ECO:0000313" key="2">
    <source>
        <dbReference type="EMBL" id="KAA8494944.1"/>
    </source>
</evidence>
<reference evidence="3" key="1">
    <citation type="journal article" date="2019" name="Nat. Commun.">
        <title>Expansion of phycobilisome linker gene families in mesophilic red algae.</title>
        <authorList>
            <person name="Lee J."/>
            <person name="Kim D."/>
            <person name="Bhattacharya D."/>
            <person name="Yoon H.S."/>
        </authorList>
    </citation>
    <scope>NUCLEOTIDE SEQUENCE [LARGE SCALE GENOMIC DNA]</scope>
    <source>
        <strain evidence="3">CCMP 1328</strain>
    </source>
</reference>